<name>A0A914PQ56_9BILA</name>
<dbReference type="PROSITE" id="PS50076">
    <property type="entry name" value="DNAJ_2"/>
    <property type="match status" value="1"/>
</dbReference>
<evidence type="ECO:0000313" key="3">
    <source>
        <dbReference type="Proteomes" id="UP000887578"/>
    </source>
</evidence>
<dbReference type="PANTHER" id="PTHR44144">
    <property type="entry name" value="DNAJ HOMOLOG SUBFAMILY C MEMBER 9"/>
    <property type="match status" value="1"/>
</dbReference>
<feature type="region of interest" description="Disordered" evidence="1">
    <location>
        <begin position="102"/>
        <end position="145"/>
    </location>
</feature>
<dbReference type="InterPro" id="IPR001623">
    <property type="entry name" value="DnaJ_domain"/>
</dbReference>
<dbReference type="WBParaSite" id="PDA_v2.g18231.t1">
    <property type="protein sequence ID" value="PDA_v2.g18231.t1"/>
    <property type="gene ID" value="PDA_v2.g18231"/>
</dbReference>
<keyword evidence="3" id="KW-1185">Reference proteome</keyword>
<dbReference type="PANTHER" id="PTHR44144:SF1">
    <property type="entry name" value="DNAJ HOMOLOG SUBFAMILY C MEMBER 9"/>
    <property type="match status" value="1"/>
</dbReference>
<organism evidence="3 4">
    <name type="scientific">Panagrolaimus davidi</name>
    <dbReference type="NCBI Taxonomy" id="227884"/>
    <lineage>
        <taxon>Eukaryota</taxon>
        <taxon>Metazoa</taxon>
        <taxon>Ecdysozoa</taxon>
        <taxon>Nematoda</taxon>
        <taxon>Chromadorea</taxon>
        <taxon>Rhabditida</taxon>
        <taxon>Tylenchina</taxon>
        <taxon>Panagrolaimomorpha</taxon>
        <taxon>Panagrolaimoidea</taxon>
        <taxon>Panagrolaimidae</taxon>
        <taxon>Panagrolaimus</taxon>
    </lineage>
</organism>
<feature type="compositionally biased region" description="Acidic residues" evidence="1">
    <location>
        <begin position="102"/>
        <end position="117"/>
    </location>
</feature>
<dbReference type="Gene3D" id="1.10.287.110">
    <property type="entry name" value="DnaJ domain"/>
    <property type="match status" value="1"/>
</dbReference>
<dbReference type="GO" id="GO:0031072">
    <property type="term" value="F:heat shock protein binding"/>
    <property type="evidence" value="ECO:0007669"/>
    <property type="project" value="TreeGrafter"/>
</dbReference>
<dbReference type="PRINTS" id="PR00625">
    <property type="entry name" value="JDOMAIN"/>
</dbReference>
<reference evidence="4" key="1">
    <citation type="submission" date="2022-11" db="UniProtKB">
        <authorList>
            <consortium name="WormBaseParasite"/>
        </authorList>
    </citation>
    <scope>IDENTIFICATION</scope>
</reference>
<evidence type="ECO:0000256" key="1">
    <source>
        <dbReference type="SAM" id="MobiDB-lite"/>
    </source>
</evidence>
<dbReference type="InterPro" id="IPR036869">
    <property type="entry name" value="J_dom_sf"/>
</dbReference>
<dbReference type="CDD" id="cd06257">
    <property type="entry name" value="DnaJ"/>
    <property type="match status" value="1"/>
</dbReference>
<evidence type="ECO:0000259" key="2">
    <source>
        <dbReference type="PROSITE" id="PS50076"/>
    </source>
</evidence>
<evidence type="ECO:0000313" key="4">
    <source>
        <dbReference type="WBParaSite" id="PDA_v2.g18231.t1"/>
    </source>
</evidence>
<dbReference type="InterPro" id="IPR052594">
    <property type="entry name" value="J_domain-containing_protein"/>
</dbReference>
<dbReference type="AlphaFoldDB" id="A0A914PQ56"/>
<dbReference type="GO" id="GO:0005634">
    <property type="term" value="C:nucleus"/>
    <property type="evidence" value="ECO:0007669"/>
    <property type="project" value="TreeGrafter"/>
</dbReference>
<dbReference type="Proteomes" id="UP000887578">
    <property type="component" value="Unplaced"/>
</dbReference>
<dbReference type="Pfam" id="PF00226">
    <property type="entry name" value="DnaJ"/>
    <property type="match status" value="1"/>
</dbReference>
<feature type="compositionally biased region" description="Acidic residues" evidence="1">
    <location>
        <begin position="129"/>
        <end position="145"/>
    </location>
</feature>
<dbReference type="SMART" id="SM00271">
    <property type="entry name" value="DnaJ"/>
    <property type="match status" value="1"/>
</dbReference>
<protein>
    <submittedName>
        <fullName evidence="4">J domain-containing protein</fullName>
    </submittedName>
</protein>
<accession>A0A914PQ56</accession>
<dbReference type="SUPFAM" id="SSF46565">
    <property type="entry name" value="Chaperone J-domain"/>
    <property type="match status" value="1"/>
</dbReference>
<feature type="domain" description="J" evidence="2">
    <location>
        <begin position="23"/>
        <end position="97"/>
    </location>
</feature>
<dbReference type="GO" id="GO:0005737">
    <property type="term" value="C:cytoplasm"/>
    <property type="evidence" value="ECO:0007669"/>
    <property type="project" value="TreeGrafter"/>
</dbReference>
<sequence>MNNSENIETELIRDCNLVFGTTNLYTILDITEEQKRNLTEDGIKRAYRKLSLIFHPDKNVNKTDDEKETAALKFNCINEARKILLDATKADLYDLDGFLIDEETPEEDNSGDDDDNETAPMDSYQSQDINDEEMDYSSNESDVDSDDYKAFSPDYEIRQLIYGKTKLITFYLNDRSKCYHYYLSKDKRYYCSKRQKENHSCSAILLKRSNGEQYIQMKNDHACEPVDYYDDEIVTITNFEIYQKQIGKELFIFADEDRSHFYQYYYVKQKKCYVCAQCRKNGKDTKAIINPKTRELEAEAFHQCEPQSYIPKIDASKYLLDKSIKGKPLLVVFADRLKKTCFKFHWHKNKSFYICNEKTCSISAKILKSSNGEKFVQMYKEHKCHV</sequence>
<proteinExistence type="predicted"/>